<dbReference type="PANTHER" id="PTHR30250:SF10">
    <property type="entry name" value="LIPOPOLYSACCHARIDE BIOSYNTHESIS PROTEIN WZXC"/>
    <property type="match status" value="1"/>
</dbReference>
<name>A0A4V3CTY6_9BURK</name>
<comment type="similarity">
    <text evidence="2">Belongs to the polysaccharide synthase family.</text>
</comment>
<keyword evidence="5 7" id="KW-1133">Transmembrane helix</keyword>
<feature type="transmembrane region" description="Helical" evidence="7">
    <location>
        <begin position="56"/>
        <end position="76"/>
    </location>
</feature>
<dbReference type="Proteomes" id="UP000295361">
    <property type="component" value="Unassembled WGS sequence"/>
</dbReference>
<feature type="transmembrane region" description="Helical" evidence="7">
    <location>
        <begin position="384"/>
        <end position="405"/>
    </location>
</feature>
<feature type="transmembrane region" description="Helical" evidence="7">
    <location>
        <begin position="417"/>
        <end position="436"/>
    </location>
</feature>
<reference evidence="8 9" key="1">
    <citation type="submission" date="2019-03" db="EMBL/GenBank/DDBJ databases">
        <title>Genomic Encyclopedia of Type Strains, Phase IV (KMG-IV): sequencing the most valuable type-strain genomes for metagenomic binning, comparative biology and taxonomic classification.</title>
        <authorList>
            <person name="Goeker M."/>
        </authorList>
    </citation>
    <scope>NUCLEOTIDE SEQUENCE [LARGE SCALE GENOMIC DNA]</scope>
    <source>
        <strain evidence="8 9">DSM 16998</strain>
    </source>
</reference>
<dbReference type="InParanoid" id="A0A4V3CTY6"/>
<keyword evidence="9" id="KW-1185">Reference proteome</keyword>
<dbReference type="GO" id="GO:0005886">
    <property type="term" value="C:plasma membrane"/>
    <property type="evidence" value="ECO:0007669"/>
    <property type="project" value="UniProtKB-SubCell"/>
</dbReference>
<keyword evidence="6 7" id="KW-0472">Membrane</keyword>
<comment type="subcellular location">
    <subcellularLocation>
        <location evidence="1">Cell membrane</location>
        <topology evidence="1">Multi-pass membrane protein</topology>
    </subcellularLocation>
</comment>
<evidence type="ECO:0000313" key="9">
    <source>
        <dbReference type="Proteomes" id="UP000295361"/>
    </source>
</evidence>
<dbReference type="Pfam" id="PF13440">
    <property type="entry name" value="Polysacc_synt_3"/>
    <property type="match status" value="1"/>
</dbReference>
<feature type="transmembrane region" description="Helical" evidence="7">
    <location>
        <begin position="88"/>
        <end position="114"/>
    </location>
</feature>
<evidence type="ECO:0000256" key="7">
    <source>
        <dbReference type="SAM" id="Phobius"/>
    </source>
</evidence>
<dbReference type="CDD" id="cd13127">
    <property type="entry name" value="MATE_tuaB_like"/>
    <property type="match status" value="1"/>
</dbReference>
<evidence type="ECO:0000256" key="4">
    <source>
        <dbReference type="ARBA" id="ARBA00022692"/>
    </source>
</evidence>
<dbReference type="FunCoup" id="A0A4V3CTY6">
    <property type="interactions" value="140"/>
</dbReference>
<protein>
    <submittedName>
        <fullName evidence="8">O-antigen/teichoic acid export membrane protein</fullName>
    </submittedName>
</protein>
<feature type="transmembrane region" description="Helical" evidence="7">
    <location>
        <begin position="214"/>
        <end position="236"/>
    </location>
</feature>
<feature type="transmembrane region" description="Helical" evidence="7">
    <location>
        <begin position="360"/>
        <end position="378"/>
    </location>
</feature>
<keyword evidence="4 7" id="KW-0812">Transmembrane</keyword>
<feature type="transmembrane region" description="Helical" evidence="7">
    <location>
        <begin position="290"/>
        <end position="316"/>
    </location>
</feature>
<evidence type="ECO:0000256" key="5">
    <source>
        <dbReference type="ARBA" id="ARBA00022989"/>
    </source>
</evidence>
<dbReference type="EMBL" id="SNXS01000001">
    <property type="protein sequence ID" value="TDP74618.1"/>
    <property type="molecule type" value="Genomic_DNA"/>
</dbReference>
<dbReference type="AlphaFoldDB" id="A0A4V3CTY6"/>
<evidence type="ECO:0000256" key="3">
    <source>
        <dbReference type="ARBA" id="ARBA00022475"/>
    </source>
</evidence>
<feature type="transmembrane region" description="Helical" evidence="7">
    <location>
        <begin position="248"/>
        <end position="269"/>
    </location>
</feature>
<evidence type="ECO:0000256" key="1">
    <source>
        <dbReference type="ARBA" id="ARBA00004651"/>
    </source>
</evidence>
<evidence type="ECO:0000313" key="8">
    <source>
        <dbReference type="EMBL" id="TDP74618.1"/>
    </source>
</evidence>
<keyword evidence="3" id="KW-1003">Cell membrane</keyword>
<evidence type="ECO:0000256" key="2">
    <source>
        <dbReference type="ARBA" id="ARBA00007430"/>
    </source>
</evidence>
<dbReference type="InterPro" id="IPR050833">
    <property type="entry name" value="Poly_Biosynth_Transport"/>
</dbReference>
<dbReference type="PANTHER" id="PTHR30250">
    <property type="entry name" value="PST FAMILY PREDICTED COLANIC ACID TRANSPORTER"/>
    <property type="match status" value="1"/>
</dbReference>
<feature type="transmembrane region" description="Helical" evidence="7">
    <location>
        <begin position="20"/>
        <end position="44"/>
    </location>
</feature>
<accession>A0A4V3CTY6</accession>
<feature type="transmembrane region" description="Helical" evidence="7">
    <location>
        <begin position="154"/>
        <end position="171"/>
    </location>
</feature>
<dbReference type="RefSeq" id="WP_133699233.1">
    <property type="nucleotide sequence ID" value="NZ_SNXS01000001.1"/>
</dbReference>
<feature type="transmembrane region" description="Helical" evidence="7">
    <location>
        <begin position="177"/>
        <end position="202"/>
    </location>
</feature>
<proteinExistence type="inferred from homology"/>
<organism evidence="8 9">
    <name type="scientific">Roseateles toxinivorans</name>
    <dbReference type="NCBI Taxonomy" id="270368"/>
    <lineage>
        <taxon>Bacteria</taxon>
        <taxon>Pseudomonadati</taxon>
        <taxon>Pseudomonadota</taxon>
        <taxon>Betaproteobacteria</taxon>
        <taxon>Burkholderiales</taxon>
        <taxon>Sphaerotilaceae</taxon>
        <taxon>Roseateles</taxon>
    </lineage>
</organism>
<feature type="transmembrane region" description="Helical" evidence="7">
    <location>
        <begin position="448"/>
        <end position="468"/>
    </location>
</feature>
<gene>
    <name evidence="8" type="ORF">DES47_101681</name>
</gene>
<sequence length="487" mass="52044">MSKTDQGGNLGGRLASGVKWAALSRITSQSISWLVTLIIIRLLHPHDYGLNAMIEVPIELCLLFSSLGIDAALIRFGRYDEKQLSSAFGVLLIANGLIFAMLQLSADLIALYFGEPRLAPLIRVSATIFLLAPFRIIPNALLDAALDFKLKSQIEMIAAFVASVLSLILALSGAGVWALVAVVVINPAIRVALLAYWLPWIIRPAFRFQDIRHLIGYGSVVLAGSVMAVLSARVITLLAGPKLGAEMMGVYAVATVFSLLPMSKMMPIVNQTLYPAFAQSKHDAAGIERFLLKSVSLTALIIFPLTIGMACVAASIVPLVFGKQWGSVIQPLAILCLLMPVKLMGELFSLPINATGKAKYTAKIQLFGLIVSASGVLYAAEFGLIGLTALAALNILLVGGLSVLFSCRLFGISARKVWASVSSAIFGCALMALSLIFIDRNWGFVDGWLGLICQLITAAMIYIGVVLIQVGPRGLVELFGISRSGRA</sequence>
<evidence type="ECO:0000256" key="6">
    <source>
        <dbReference type="ARBA" id="ARBA00023136"/>
    </source>
</evidence>
<comment type="caution">
    <text evidence="8">The sequence shown here is derived from an EMBL/GenBank/DDBJ whole genome shotgun (WGS) entry which is preliminary data.</text>
</comment>
<feature type="transmembrane region" description="Helical" evidence="7">
    <location>
        <begin position="328"/>
        <end position="348"/>
    </location>
</feature>
<feature type="transmembrane region" description="Helical" evidence="7">
    <location>
        <begin position="120"/>
        <end position="142"/>
    </location>
</feature>
<dbReference type="OrthoDB" id="8538786at2"/>